<dbReference type="GO" id="GO:0080044">
    <property type="term" value="F:quercetin 7-O-glucosyltransferase activity"/>
    <property type="evidence" value="ECO:0007669"/>
    <property type="project" value="TreeGrafter"/>
</dbReference>
<keyword evidence="6" id="KW-1185">Reference proteome</keyword>
<evidence type="ECO:0000256" key="2">
    <source>
        <dbReference type="ARBA" id="ARBA00022679"/>
    </source>
</evidence>
<dbReference type="PANTHER" id="PTHR11926">
    <property type="entry name" value="GLUCOSYL/GLUCURONOSYL TRANSFERASES"/>
    <property type="match status" value="1"/>
</dbReference>
<reference evidence="5" key="1">
    <citation type="journal article" date="2023" name="Plant J.">
        <title>The genome of the king protea, Protea cynaroides.</title>
        <authorList>
            <person name="Chang J."/>
            <person name="Duong T.A."/>
            <person name="Schoeman C."/>
            <person name="Ma X."/>
            <person name="Roodt D."/>
            <person name="Barker N."/>
            <person name="Li Z."/>
            <person name="Van de Peer Y."/>
            <person name="Mizrachi E."/>
        </authorList>
    </citation>
    <scope>NUCLEOTIDE SEQUENCE</scope>
    <source>
        <tissue evidence="5">Young leaves</tissue>
    </source>
</reference>
<evidence type="ECO:0000313" key="5">
    <source>
        <dbReference type="EMBL" id="KAJ4980038.1"/>
    </source>
</evidence>
<dbReference type="PANTHER" id="PTHR11926:SF774">
    <property type="entry name" value="UDP-GLYCOSYLTRANSFERASE 85A1-RELATED"/>
    <property type="match status" value="1"/>
</dbReference>
<dbReference type="Gene3D" id="3.40.50.2000">
    <property type="entry name" value="Glycogen Phosphorylase B"/>
    <property type="match status" value="2"/>
</dbReference>
<dbReference type="EMBL" id="JAMYWD010000002">
    <property type="protein sequence ID" value="KAJ4980038.1"/>
    <property type="molecule type" value="Genomic_DNA"/>
</dbReference>
<evidence type="ECO:0000256" key="1">
    <source>
        <dbReference type="ARBA" id="ARBA00009995"/>
    </source>
</evidence>
<dbReference type="AlphaFoldDB" id="A0A9Q0R1M3"/>
<accession>A0A9Q0R1M3</accession>
<protein>
    <recommendedName>
        <fullName evidence="4">Glycosyltransferase</fullName>
        <ecNumber evidence="4">2.4.1.-</ecNumber>
    </recommendedName>
</protein>
<dbReference type="Pfam" id="PF00201">
    <property type="entry name" value="UDPGT"/>
    <property type="match status" value="1"/>
</dbReference>
<keyword evidence="3" id="KW-0328">Glycosyltransferase</keyword>
<proteinExistence type="inferred from homology"/>
<evidence type="ECO:0000256" key="4">
    <source>
        <dbReference type="RuleBase" id="RU362057"/>
    </source>
</evidence>
<dbReference type="PROSITE" id="PS00375">
    <property type="entry name" value="UDPGT"/>
    <property type="match status" value="1"/>
</dbReference>
<comment type="caution">
    <text evidence="5">The sequence shown here is derived from an EMBL/GenBank/DDBJ whole genome shotgun (WGS) entry which is preliminary data.</text>
</comment>
<dbReference type="CDD" id="cd03784">
    <property type="entry name" value="GT1_Gtf-like"/>
    <property type="match status" value="1"/>
</dbReference>
<organism evidence="5 6">
    <name type="scientific">Protea cynaroides</name>
    <dbReference type="NCBI Taxonomy" id="273540"/>
    <lineage>
        <taxon>Eukaryota</taxon>
        <taxon>Viridiplantae</taxon>
        <taxon>Streptophyta</taxon>
        <taxon>Embryophyta</taxon>
        <taxon>Tracheophyta</taxon>
        <taxon>Spermatophyta</taxon>
        <taxon>Magnoliopsida</taxon>
        <taxon>Proteales</taxon>
        <taxon>Proteaceae</taxon>
        <taxon>Protea</taxon>
    </lineage>
</organism>
<dbReference type="SUPFAM" id="SSF53756">
    <property type="entry name" value="UDP-Glycosyltransferase/glycogen phosphorylase"/>
    <property type="match status" value="1"/>
</dbReference>
<dbReference type="Proteomes" id="UP001141806">
    <property type="component" value="Unassembled WGS sequence"/>
</dbReference>
<gene>
    <name evidence="5" type="ORF">NE237_010818</name>
</gene>
<dbReference type="InterPro" id="IPR002213">
    <property type="entry name" value="UDP_glucos_trans"/>
</dbReference>
<sequence>MSLRGSDGISGSHVVAIPYPGRGHINPMMNVCTLLASEGLTITFVVTEEWLTLIGSGSVPNTPNFRFRSIPNVIPSELTRGLDFFGFIEAVCTKMEAPVDQLLDGLEQPATCIIADTLLAWPVAIGNRRNIPVALLWPTSPSLFSVNYHCHLLVDQGHLPVSLENFSERKDEIITYIPGIPAIRLGDLPTYFIGKIEVSNRMREAFSWVTKAQFILFTSFYELQSHTIDTLRGILPIPIYPIGPSIPFMSLQDTVTSPSDVDYLNWLDCQPKNSVLYVSLGSFLSVSTTQMHEIAMGLHSSEVPYLWVARGEASNLQETCGEMGLVVPWCDQLRVLCHPSVAGFLTHCGWNSTLEAIYSGVPMLTFPLLVDQIPNSALIVEDWKIGLKMKEEIGVENMVGRDQIARVVRRLMDGDEGIQMRERAKELQRSCQIAIEKNGSTFTNLESFRDDLLRISKS</sequence>
<dbReference type="FunFam" id="3.40.50.2000:FF:000138">
    <property type="entry name" value="Glycosyltransferase"/>
    <property type="match status" value="1"/>
</dbReference>
<keyword evidence="2 3" id="KW-0808">Transferase</keyword>
<evidence type="ECO:0000256" key="3">
    <source>
        <dbReference type="RuleBase" id="RU003718"/>
    </source>
</evidence>
<dbReference type="EC" id="2.4.1.-" evidence="4"/>
<dbReference type="GO" id="GO:0080043">
    <property type="term" value="F:quercetin 3-O-glucosyltransferase activity"/>
    <property type="evidence" value="ECO:0007669"/>
    <property type="project" value="TreeGrafter"/>
</dbReference>
<dbReference type="InterPro" id="IPR035595">
    <property type="entry name" value="UDP_glycos_trans_CS"/>
</dbReference>
<comment type="similarity">
    <text evidence="1 3">Belongs to the UDP-glycosyltransferase family.</text>
</comment>
<name>A0A9Q0R1M3_9MAGN</name>
<dbReference type="OrthoDB" id="5835829at2759"/>
<evidence type="ECO:0000313" key="6">
    <source>
        <dbReference type="Proteomes" id="UP001141806"/>
    </source>
</evidence>